<dbReference type="InterPro" id="IPR059120">
    <property type="entry name" value="Cullin-like_AB"/>
</dbReference>
<evidence type="ECO:0000313" key="5">
    <source>
        <dbReference type="EMBL" id="KAJ6218817.1"/>
    </source>
</evidence>
<evidence type="ECO:0000256" key="1">
    <source>
        <dbReference type="ARBA" id="ARBA00006019"/>
    </source>
</evidence>
<accession>A0A9Q0M6B0</accession>
<dbReference type="Proteomes" id="UP001142055">
    <property type="component" value="Chromosome 2"/>
</dbReference>
<dbReference type="EMBL" id="JAPWDV010000002">
    <property type="protein sequence ID" value="KAJ6218817.1"/>
    <property type="molecule type" value="Genomic_DNA"/>
</dbReference>
<evidence type="ECO:0000259" key="4">
    <source>
        <dbReference type="PROSITE" id="PS50069"/>
    </source>
</evidence>
<dbReference type="Pfam" id="PF26557">
    <property type="entry name" value="Cullin_AB"/>
    <property type="match status" value="1"/>
</dbReference>
<dbReference type="AlphaFoldDB" id="A0A9Q0M6B0"/>
<name>A0A9Q0M6B0_BLOTA</name>
<dbReference type="InterPro" id="IPR001373">
    <property type="entry name" value="Cullin_N"/>
</dbReference>
<dbReference type="InterPro" id="IPR036317">
    <property type="entry name" value="Cullin_homology_sf"/>
</dbReference>
<organism evidence="5 6">
    <name type="scientific">Blomia tropicalis</name>
    <name type="common">Mite</name>
    <dbReference type="NCBI Taxonomy" id="40697"/>
    <lineage>
        <taxon>Eukaryota</taxon>
        <taxon>Metazoa</taxon>
        <taxon>Ecdysozoa</taxon>
        <taxon>Arthropoda</taxon>
        <taxon>Chelicerata</taxon>
        <taxon>Arachnida</taxon>
        <taxon>Acari</taxon>
        <taxon>Acariformes</taxon>
        <taxon>Sarcoptiformes</taxon>
        <taxon>Astigmata</taxon>
        <taxon>Glycyphagoidea</taxon>
        <taxon>Echimyopodidae</taxon>
        <taxon>Blomia</taxon>
    </lineage>
</organism>
<dbReference type="SUPFAM" id="SSF74788">
    <property type="entry name" value="Cullin repeat-like"/>
    <property type="match status" value="1"/>
</dbReference>
<dbReference type="Gene3D" id="1.20.1310.10">
    <property type="entry name" value="Cullin Repeats"/>
    <property type="match status" value="1"/>
</dbReference>
<dbReference type="PROSITE" id="PS50069">
    <property type="entry name" value="CULLIN_2"/>
    <property type="match status" value="1"/>
</dbReference>
<comment type="similarity">
    <text evidence="1 2 3">Belongs to the cullin family.</text>
</comment>
<proteinExistence type="inferred from homology"/>
<dbReference type="OMA" id="WIDSERW"/>
<comment type="caution">
    <text evidence="5">The sequence shown here is derived from an EMBL/GenBank/DDBJ whole genome shotgun (WGS) entry which is preliminary data.</text>
</comment>
<dbReference type="Gene3D" id="3.30.230.130">
    <property type="entry name" value="Cullin, Chain C, Domain 2"/>
    <property type="match status" value="1"/>
</dbReference>
<evidence type="ECO:0000256" key="3">
    <source>
        <dbReference type="RuleBase" id="RU003829"/>
    </source>
</evidence>
<keyword evidence="6" id="KW-1185">Reference proteome</keyword>
<evidence type="ECO:0000313" key="6">
    <source>
        <dbReference type="Proteomes" id="UP001142055"/>
    </source>
</evidence>
<dbReference type="InterPro" id="IPR016159">
    <property type="entry name" value="Cullin_repeat-like_dom_sf"/>
</dbReference>
<reference evidence="5" key="1">
    <citation type="submission" date="2022-12" db="EMBL/GenBank/DDBJ databases">
        <title>Genome assemblies of Blomia tropicalis.</title>
        <authorList>
            <person name="Cui Y."/>
        </authorList>
    </citation>
    <scope>NUCLEOTIDE SEQUENCE</scope>
    <source>
        <tissue evidence="5">Adult mites</tissue>
    </source>
</reference>
<dbReference type="SUPFAM" id="SSF75632">
    <property type="entry name" value="Cullin homology domain"/>
    <property type="match status" value="1"/>
</dbReference>
<dbReference type="Pfam" id="PF00888">
    <property type="entry name" value="Cullin"/>
    <property type="match status" value="1"/>
</dbReference>
<feature type="domain" description="Cullin family profile" evidence="4">
    <location>
        <begin position="449"/>
        <end position="644"/>
    </location>
</feature>
<evidence type="ECO:0000256" key="2">
    <source>
        <dbReference type="PROSITE-ProRule" id="PRU00330"/>
    </source>
</evidence>
<gene>
    <name evidence="5" type="ORF">RDWZM_004629</name>
</gene>
<protein>
    <recommendedName>
        <fullName evidence="4">Cullin family profile domain-containing protein</fullName>
    </recommendedName>
</protein>
<dbReference type="InterPro" id="IPR016158">
    <property type="entry name" value="Cullin_homology"/>
</dbReference>
<sequence>MTNQQHHATERVRLTMLEHFYSQVCANDDECRQLERIFFQAFDRSPMNMGNKDQDIMVDQLLMDQFEKIYLLIYSLSKRLGGFAIHCTWTRCCHIVAHFWSERLAMLKDDHHNLLRYLLRCWQRFRGGINMIHSLTVYAQINILHVRSSLEQHLINDLCHAIFSINFLTDSSDQLVFNALVEIIEQSKHDSTESIQLVRNVLDLLTYLDIRHHTLYYQVFGFPFLERIQILHQPNKSVENLSNSHEMVAYLRDSEEIIDRSIDHFNQFHFTEPLMRMIGKLLYTQLIGIRRNEICSFDIFKEIVCNTETKCEPLNSSNTSLDRLEHLTYLYRMVSYDPESINLLASNVERLLTTHLQSIELDQNVALTQCDEQIANHFFGQIWHLYQFWFYSIGMKVFQNDTVIHHSMEQAFSHHINSNPIYGCLLALVIHFQLVNETNNNISTTTSTDITKLLMMIEDKKAVGEYIRFYLCDRILRELSPQPERDIVKVGQLMDSLQIESQFSVKLLIKDYNHGVEQLEDRKSVKVRQQEFHIRLLNCSFWNLDSEKSTQTYRLPKSFWTMYHTFRRRFIDSNTKKFIQLNRNYGSAIMDANIGQTKYQFVLTLKQVIILLIFNHHHSIRFEQLINLTKLDRKSLLQCLRTFYRYNLLTIEIEKKNNTIIDDDQVLMENELMINDRFDCNKIDGQHNDLINWIQLQHGKPQFSLKQVMIRCGSIEPPIVTTTVQETKQDEIISNGTTCTTNEVTSIENSEKKTNTNQTLKSNKYIENNLRNGTARIEAAVVRVMKRATIVTELKTLHQMTIDMLCRTSWPHSFTPRRTAKMISESFTIVDLKKVVDSLEKNGYLHIMPNGEIVYEP</sequence>